<dbReference type="Gene3D" id="3.20.20.20">
    <property type="entry name" value="Dihydropteroate synthase-like"/>
    <property type="match status" value="1"/>
</dbReference>
<evidence type="ECO:0000256" key="8">
    <source>
        <dbReference type="ARBA" id="ARBA00022909"/>
    </source>
</evidence>
<organism evidence="11 12">
    <name type="scientific">Martelella lutilitoris</name>
    <dbReference type="NCBI Taxonomy" id="2583532"/>
    <lineage>
        <taxon>Bacteria</taxon>
        <taxon>Pseudomonadati</taxon>
        <taxon>Pseudomonadota</taxon>
        <taxon>Alphaproteobacteria</taxon>
        <taxon>Hyphomicrobiales</taxon>
        <taxon>Aurantimonadaceae</taxon>
        <taxon>Martelella</taxon>
    </lineage>
</organism>
<evidence type="ECO:0000259" key="10">
    <source>
        <dbReference type="PROSITE" id="PS50972"/>
    </source>
</evidence>
<evidence type="ECO:0000256" key="2">
    <source>
        <dbReference type="ARBA" id="ARBA00001946"/>
    </source>
</evidence>
<dbReference type="EMBL" id="VCLB01000009">
    <property type="protein sequence ID" value="TNB46608.1"/>
    <property type="molecule type" value="Genomic_DNA"/>
</dbReference>
<reference evidence="11 12" key="2">
    <citation type="submission" date="2019-06" db="EMBL/GenBank/DDBJ databases">
        <title>Martelella lutilitoris sp. nov., isolated from a tidal mudflat.</title>
        <authorList>
            <person name="Kim Y.-J."/>
        </authorList>
    </citation>
    <scope>NUCLEOTIDE SEQUENCE [LARGE SCALE GENOMIC DNA]</scope>
    <source>
        <strain evidence="11 12">GH2-6</strain>
    </source>
</reference>
<keyword evidence="6 9" id="KW-0479">Metal-binding</keyword>
<evidence type="ECO:0000256" key="5">
    <source>
        <dbReference type="ARBA" id="ARBA00022679"/>
    </source>
</evidence>
<comment type="caution">
    <text evidence="11">The sequence shown here is derived from an EMBL/GenBank/DDBJ whole genome shotgun (WGS) entry which is preliminary data.</text>
</comment>
<protein>
    <recommendedName>
        <fullName evidence="4 9">Dihydropteroate synthase</fullName>
        <shortName evidence="9">DHPS</shortName>
        <ecNumber evidence="4 9">2.5.1.15</ecNumber>
    </recommendedName>
    <alternativeName>
        <fullName evidence="9">Dihydropteroate pyrophosphorylase</fullName>
    </alternativeName>
</protein>
<keyword evidence="5 9" id="KW-0808">Transferase</keyword>
<keyword evidence="8 9" id="KW-0289">Folate biosynthesis</keyword>
<evidence type="ECO:0000256" key="3">
    <source>
        <dbReference type="ARBA" id="ARBA00004763"/>
    </source>
</evidence>
<dbReference type="PROSITE" id="PS00792">
    <property type="entry name" value="DHPS_1"/>
    <property type="match status" value="1"/>
</dbReference>
<reference evidence="11 12" key="1">
    <citation type="submission" date="2019-05" db="EMBL/GenBank/DDBJ databases">
        <authorList>
            <person name="Lee S.D."/>
        </authorList>
    </citation>
    <scope>NUCLEOTIDE SEQUENCE [LARGE SCALE GENOMIC DNA]</scope>
    <source>
        <strain evidence="11 12">GH2-6</strain>
    </source>
</reference>
<dbReference type="NCBIfam" id="TIGR01496">
    <property type="entry name" value="DHPS"/>
    <property type="match status" value="1"/>
</dbReference>
<dbReference type="Proteomes" id="UP000307874">
    <property type="component" value="Unassembled WGS sequence"/>
</dbReference>
<dbReference type="CDD" id="cd00739">
    <property type="entry name" value="DHPS"/>
    <property type="match status" value="1"/>
</dbReference>
<name>A0A5C4JMR0_9HYPH</name>
<accession>A0A5C4JMR0</accession>
<evidence type="ECO:0000313" key="11">
    <source>
        <dbReference type="EMBL" id="TNB46608.1"/>
    </source>
</evidence>
<comment type="function">
    <text evidence="9">Catalyzes the condensation of para-aminobenzoate (pABA) with 6-hydroxymethyl-7,8-dihydropterin diphosphate (DHPt-PP) to form 7,8-dihydropteroate (H2Pte), the immediate precursor of folate derivatives.</text>
</comment>
<dbReference type="GO" id="GO:0046872">
    <property type="term" value="F:metal ion binding"/>
    <property type="evidence" value="ECO:0007669"/>
    <property type="project" value="UniProtKB-KW"/>
</dbReference>
<dbReference type="GO" id="GO:0046656">
    <property type="term" value="P:folic acid biosynthetic process"/>
    <property type="evidence" value="ECO:0007669"/>
    <property type="project" value="UniProtKB-KW"/>
</dbReference>
<dbReference type="InterPro" id="IPR045031">
    <property type="entry name" value="DHP_synth-like"/>
</dbReference>
<dbReference type="EC" id="2.5.1.15" evidence="4 9"/>
<dbReference type="GO" id="GO:0046654">
    <property type="term" value="P:tetrahydrofolate biosynthetic process"/>
    <property type="evidence" value="ECO:0007669"/>
    <property type="project" value="UniProtKB-UniPathway"/>
</dbReference>
<dbReference type="RefSeq" id="WP_138749597.1">
    <property type="nucleotide sequence ID" value="NZ_VCLB01000009.1"/>
</dbReference>
<gene>
    <name evidence="11" type="primary">folP</name>
    <name evidence="11" type="ORF">FF124_16560</name>
</gene>
<dbReference type="PANTHER" id="PTHR20941">
    <property type="entry name" value="FOLATE SYNTHESIS PROTEINS"/>
    <property type="match status" value="1"/>
</dbReference>
<evidence type="ECO:0000256" key="1">
    <source>
        <dbReference type="ARBA" id="ARBA00000012"/>
    </source>
</evidence>
<dbReference type="AlphaFoldDB" id="A0A5C4JMR0"/>
<dbReference type="SUPFAM" id="SSF51717">
    <property type="entry name" value="Dihydropteroate synthetase-like"/>
    <property type="match status" value="1"/>
</dbReference>
<dbReference type="InterPro" id="IPR006390">
    <property type="entry name" value="DHP_synth_dom"/>
</dbReference>
<dbReference type="PANTHER" id="PTHR20941:SF1">
    <property type="entry name" value="FOLIC ACID SYNTHESIS PROTEIN FOL1"/>
    <property type="match status" value="1"/>
</dbReference>
<dbReference type="InterPro" id="IPR000489">
    <property type="entry name" value="Pterin-binding_dom"/>
</dbReference>
<keyword evidence="12" id="KW-1185">Reference proteome</keyword>
<proteinExistence type="inferred from homology"/>
<dbReference type="OrthoDB" id="9811744at2"/>
<evidence type="ECO:0000256" key="6">
    <source>
        <dbReference type="ARBA" id="ARBA00022723"/>
    </source>
</evidence>
<dbReference type="UniPathway" id="UPA00077">
    <property type="reaction ID" value="UER00156"/>
</dbReference>
<dbReference type="PROSITE" id="PS00793">
    <property type="entry name" value="DHPS_2"/>
    <property type="match status" value="1"/>
</dbReference>
<dbReference type="InterPro" id="IPR011005">
    <property type="entry name" value="Dihydropteroate_synth-like_sf"/>
</dbReference>
<dbReference type="Pfam" id="PF00809">
    <property type="entry name" value="Pterin_bind"/>
    <property type="match status" value="1"/>
</dbReference>
<dbReference type="GO" id="GO:0004156">
    <property type="term" value="F:dihydropteroate synthase activity"/>
    <property type="evidence" value="ECO:0007669"/>
    <property type="project" value="UniProtKB-EC"/>
</dbReference>
<evidence type="ECO:0000313" key="12">
    <source>
        <dbReference type="Proteomes" id="UP000307874"/>
    </source>
</evidence>
<comment type="catalytic activity">
    <reaction evidence="1">
        <text>(7,8-dihydropterin-6-yl)methyl diphosphate + 4-aminobenzoate = 7,8-dihydropteroate + diphosphate</text>
        <dbReference type="Rhea" id="RHEA:19949"/>
        <dbReference type="ChEBI" id="CHEBI:17836"/>
        <dbReference type="ChEBI" id="CHEBI:17839"/>
        <dbReference type="ChEBI" id="CHEBI:33019"/>
        <dbReference type="ChEBI" id="CHEBI:72950"/>
        <dbReference type="EC" id="2.5.1.15"/>
    </reaction>
</comment>
<feature type="domain" description="Pterin-binding" evidence="10">
    <location>
        <begin position="28"/>
        <end position="276"/>
    </location>
</feature>
<comment type="pathway">
    <text evidence="3 9">Cofactor biosynthesis; tetrahydrofolate biosynthesis; 7,8-dihydrofolate from 2-amino-4-hydroxy-6-hydroxymethyl-7,8-dihydropteridine diphosphate and 4-aminobenzoate: step 1/2.</text>
</comment>
<comment type="similarity">
    <text evidence="9">Belongs to the DHPS family.</text>
</comment>
<comment type="cofactor">
    <cofactor evidence="2 9">
        <name>Mg(2+)</name>
        <dbReference type="ChEBI" id="CHEBI:18420"/>
    </cofactor>
</comment>
<dbReference type="PROSITE" id="PS50972">
    <property type="entry name" value="PTERIN_BINDING"/>
    <property type="match status" value="1"/>
</dbReference>
<keyword evidence="7 9" id="KW-0460">Magnesium</keyword>
<evidence type="ECO:0000256" key="7">
    <source>
        <dbReference type="ARBA" id="ARBA00022842"/>
    </source>
</evidence>
<evidence type="ECO:0000256" key="4">
    <source>
        <dbReference type="ARBA" id="ARBA00012458"/>
    </source>
</evidence>
<evidence type="ECO:0000256" key="9">
    <source>
        <dbReference type="RuleBase" id="RU361205"/>
    </source>
</evidence>
<sequence>MMLAPTTCFRPRTFSCTEGRRLALGPVGVLMAIINVTPDSFSDGGQFASSTAAVVHALRAVEEGAAILDIGGESTRPGAAPVTAEEEQARVLPVIEALAEKTGALISIDTYRAETARRAVAAGAHIINDVSGGTAEPEILRIAAETGAGYCLTHTSRNRETLANAVADQLFFLDKALAAARAAGIDDSQLVIDPGFGFGKDVEDNLAIMAHLDALHALDLPILIGTSRKRFVAAIGGADDNLTRDFATASTTAITRLAGGAIFRVHNVGANRAALAFADAMIARHTGDPS</sequence>